<comment type="subcellular location">
    <subcellularLocation>
        <location evidence="2">Cytoplasm</location>
    </subcellularLocation>
    <subcellularLocation>
        <location evidence="1">Nucleus</location>
    </subcellularLocation>
</comment>
<evidence type="ECO:0000256" key="4">
    <source>
        <dbReference type="ARBA" id="ARBA00022490"/>
    </source>
</evidence>
<evidence type="ECO:0000256" key="7">
    <source>
        <dbReference type="SAM" id="MobiDB-lite"/>
    </source>
</evidence>
<dbReference type="InterPro" id="IPR053278">
    <property type="entry name" value="Pre-60S_factor_ECM1"/>
</dbReference>
<dbReference type="GO" id="GO:0030687">
    <property type="term" value="C:preribosome, large subunit precursor"/>
    <property type="evidence" value="ECO:0007669"/>
    <property type="project" value="TreeGrafter"/>
</dbReference>
<comment type="caution">
    <text evidence="8">The sequence shown here is derived from an EMBL/GenBank/DDBJ whole genome shotgun (WGS) entry which is preliminary data.</text>
</comment>
<dbReference type="InterPro" id="IPR022784">
    <property type="entry name" value="Ribosome_bgen_Alb1"/>
</dbReference>
<evidence type="ECO:0000256" key="1">
    <source>
        <dbReference type="ARBA" id="ARBA00004123"/>
    </source>
</evidence>
<organism evidence="8 9">
    <name type="scientific">Anthostomella pinea</name>
    <dbReference type="NCBI Taxonomy" id="933095"/>
    <lineage>
        <taxon>Eukaryota</taxon>
        <taxon>Fungi</taxon>
        <taxon>Dikarya</taxon>
        <taxon>Ascomycota</taxon>
        <taxon>Pezizomycotina</taxon>
        <taxon>Sordariomycetes</taxon>
        <taxon>Xylariomycetidae</taxon>
        <taxon>Xylariales</taxon>
        <taxon>Xylariaceae</taxon>
        <taxon>Anthostomella</taxon>
    </lineage>
</organism>
<feature type="compositionally biased region" description="Polar residues" evidence="7">
    <location>
        <begin position="103"/>
        <end position="119"/>
    </location>
</feature>
<dbReference type="GO" id="GO:0000055">
    <property type="term" value="P:ribosomal large subunit export from nucleus"/>
    <property type="evidence" value="ECO:0007669"/>
    <property type="project" value="TreeGrafter"/>
</dbReference>
<evidence type="ECO:0000256" key="5">
    <source>
        <dbReference type="ARBA" id="ARBA00022517"/>
    </source>
</evidence>
<dbReference type="PANTHER" id="PTHR28280:SF1">
    <property type="entry name" value="SHUTTLING PRE-60S FACTOR ECM1"/>
    <property type="match status" value="1"/>
</dbReference>
<dbReference type="PANTHER" id="PTHR28280">
    <property type="entry name" value="SHUTTLING PRE-60S FACTOR ECM1"/>
    <property type="match status" value="1"/>
</dbReference>
<keyword evidence="5" id="KW-0690">Ribosome biogenesis</keyword>
<protein>
    <submittedName>
        <fullName evidence="8">Uu.00g092270.m01.CDS01</fullName>
    </submittedName>
</protein>
<feature type="compositionally biased region" description="Basic and acidic residues" evidence="7">
    <location>
        <begin position="152"/>
        <end position="161"/>
    </location>
</feature>
<sequence>MAKPGLGKKKKAPSVHSRAARRATSPSINTDKSLKNVQPPADSVNHRPSVLAIHQGAGVSKKQKKGRQLTSKALRRQEKDQERAAAILERTQQKVAKSKDQSRVIQSRSKTWDEVNQQIPAGKSDPKQNTVGEEEWEDQGESEFDEEMGEADGGKPQEKTDVAVATSMDADDDAIL</sequence>
<dbReference type="GO" id="GO:0005737">
    <property type="term" value="C:cytoplasm"/>
    <property type="evidence" value="ECO:0007669"/>
    <property type="project" value="UniProtKB-SubCell"/>
</dbReference>
<gene>
    <name evidence="8" type="ORF">KHLLAP_LOCUS8509</name>
</gene>
<evidence type="ECO:0000313" key="8">
    <source>
        <dbReference type="EMBL" id="CAJ2508041.1"/>
    </source>
</evidence>
<feature type="compositionally biased region" description="Basic residues" evidence="7">
    <location>
        <begin position="1"/>
        <end position="21"/>
    </location>
</feature>
<accession>A0AAI8YKB9</accession>
<dbReference type="AlphaFoldDB" id="A0AAI8YKB9"/>
<keyword evidence="6" id="KW-0539">Nucleus</keyword>
<dbReference type="EMBL" id="CAUWAG010000010">
    <property type="protein sequence ID" value="CAJ2508041.1"/>
    <property type="molecule type" value="Genomic_DNA"/>
</dbReference>
<name>A0AAI8YKB9_9PEZI</name>
<feature type="compositionally biased region" description="Acidic residues" evidence="7">
    <location>
        <begin position="132"/>
        <end position="150"/>
    </location>
</feature>
<keyword evidence="9" id="KW-1185">Reference proteome</keyword>
<reference evidence="8" key="1">
    <citation type="submission" date="2023-10" db="EMBL/GenBank/DDBJ databases">
        <authorList>
            <person name="Hackl T."/>
        </authorList>
    </citation>
    <scope>NUCLEOTIDE SEQUENCE</scope>
</reference>
<keyword evidence="4" id="KW-0963">Cytoplasm</keyword>
<keyword evidence="3" id="KW-0813">Transport</keyword>
<evidence type="ECO:0000313" key="9">
    <source>
        <dbReference type="Proteomes" id="UP001295740"/>
    </source>
</evidence>
<dbReference type="Proteomes" id="UP001295740">
    <property type="component" value="Unassembled WGS sequence"/>
</dbReference>
<proteinExistence type="predicted"/>
<dbReference type="Pfam" id="PF09135">
    <property type="entry name" value="Alb1"/>
    <property type="match status" value="1"/>
</dbReference>
<evidence type="ECO:0000256" key="3">
    <source>
        <dbReference type="ARBA" id="ARBA00022448"/>
    </source>
</evidence>
<evidence type="ECO:0000256" key="2">
    <source>
        <dbReference type="ARBA" id="ARBA00004496"/>
    </source>
</evidence>
<dbReference type="GO" id="GO:0005730">
    <property type="term" value="C:nucleolus"/>
    <property type="evidence" value="ECO:0007669"/>
    <property type="project" value="TreeGrafter"/>
</dbReference>
<evidence type="ECO:0000256" key="6">
    <source>
        <dbReference type="ARBA" id="ARBA00023242"/>
    </source>
</evidence>
<feature type="region of interest" description="Disordered" evidence="7">
    <location>
        <begin position="1"/>
        <end position="176"/>
    </location>
</feature>